<evidence type="ECO:0000256" key="3">
    <source>
        <dbReference type="ARBA" id="ARBA00022896"/>
    </source>
</evidence>
<evidence type="ECO:0000256" key="2">
    <source>
        <dbReference type="ARBA" id="ARBA00022723"/>
    </source>
</evidence>
<feature type="domain" description="Fe2OG dioxygenase" evidence="7">
    <location>
        <begin position="100"/>
        <end position="202"/>
    </location>
</feature>
<dbReference type="PROSITE" id="PS51471">
    <property type="entry name" value="FE2OG_OXY"/>
    <property type="match status" value="1"/>
</dbReference>
<dbReference type="GO" id="GO:0071456">
    <property type="term" value="P:cellular response to hypoxia"/>
    <property type="evidence" value="ECO:0007669"/>
    <property type="project" value="TreeGrafter"/>
</dbReference>
<evidence type="ECO:0000256" key="6">
    <source>
        <dbReference type="ARBA" id="ARBA00023004"/>
    </source>
</evidence>
<evidence type="ECO:0000313" key="8">
    <source>
        <dbReference type="EMBL" id="QAB14235.1"/>
    </source>
</evidence>
<dbReference type="AlphaFoldDB" id="A0A451G450"/>
<dbReference type="Proteomes" id="UP000285478">
    <property type="component" value="Chromosome"/>
</dbReference>
<dbReference type="EMBL" id="CP035033">
    <property type="protein sequence ID" value="QAB14235.1"/>
    <property type="molecule type" value="Genomic_DNA"/>
</dbReference>
<dbReference type="InterPro" id="IPR044862">
    <property type="entry name" value="Pro_4_hyd_alph_FE2OG_OXY"/>
</dbReference>
<dbReference type="GO" id="GO:0031418">
    <property type="term" value="F:L-ascorbic acid binding"/>
    <property type="evidence" value="ECO:0007669"/>
    <property type="project" value="UniProtKB-KW"/>
</dbReference>
<name>A0A451G450_9GAMM</name>
<keyword evidence="3" id="KW-0847">Vitamin C</keyword>
<sequence>MPLKLTPNTLNELLDALVEQGWYEWPNAVTDSLCEQLLAEVETYDAQGDLQKAGIGRGDIHQINESIRRDQIKWLNGATDAQQLYLAQMAELRCQLNRALFLGLFEYECHFALYKRGDFYKKHFDSFRGRANRMVTTVLYLNPNWQPNWGGELVLYAEEGDEKLAVILPEMGKMAVFMSEWIPHEVLPAQHERVSIAGWFRCNTSIGGYVDPAK</sequence>
<dbReference type="PANTHER" id="PTHR12907:SF26">
    <property type="entry name" value="HIF PROLYL HYDROXYLASE, ISOFORM C"/>
    <property type="match status" value="1"/>
</dbReference>
<accession>A0A451G450</accession>
<dbReference type="InterPro" id="IPR006620">
    <property type="entry name" value="Pro_4_hyd_alph"/>
</dbReference>
<dbReference type="Pfam" id="PF13640">
    <property type="entry name" value="2OG-FeII_Oxy_3"/>
    <property type="match status" value="1"/>
</dbReference>
<keyword evidence="4" id="KW-0223">Dioxygenase</keyword>
<keyword evidence="6" id="KW-0408">Iron</keyword>
<evidence type="ECO:0000256" key="4">
    <source>
        <dbReference type="ARBA" id="ARBA00022964"/>
    </source>
</evidence>
<keyword evidence="2" id="KW-0479">Metal-binding</keyword>
<reference evidence="8 9" key="1">
    <citation type="journal article" date="2018" name="Environ. Microbiol.">
        <title>Genomes of ubiquitous marine and hypersaline Hydrogenovibrio, Thiomicrorhabdus and Thiomicrospira spp. encode a diversity of mechanisms to sustain chemolithoautotrophy in heterogeneous environments.</title>
        <authorList>
            <person name="Scott K.M."/>
            <person name="Williams J."/>
            <person name="Porter C.M.B."/>
            <person name="Russel S."/>
            <person name="Harmer T.L."/>
            <person name="Paul J.H."/>
            <person name="Antonen K.M."/>
            <person name="Bridges M.K."/>
            <person name="Camper G.J."/>
            <person name="Campla C.K."/>
            <person name="Casella L.G."/>
            <person name="Chase E."/>
            <person name="Conrad J.W."/>
            <person name="Cruz M.C."/>
            <person name="Dunlap D.S."/>
            <person name="Duran L."/>
            <person name="Fahsbender E.M."/>
            <person name="Goldsmith D.B."/>
            <person name="Keeley R.F."/>
            <person name="Kondoff M.R."/>
            <person name="Kussy B.I."/>
            <person name="Lane M.K."/>
            <person name="Lawler S."/>
            <person name="Leigh B.A."/>
            <person name="Lewis C."/>
            <person name="Lostal L.M."/>
            <person name="Marking D."/>
            <person name="Mancera P.A."/>
            <person name="McClenthan E.C."/>
            <person name="McIntyre E.A."/>
            <person name="Mine J.A."/>
            <person name="Modi S."/>
            <person name="Moore B.D."/>
            <person name="Morgan W.A."/>
            <person name="Nelson K.M."/>
            <person name="Nguyen K.N."/>
            <person name="Ogburn N."/>
            <person name="Parrino D.G."/>
            <person name="Pedapudi A.D."/>
            <person name="Pelham R.P."/>
            <person name="Preece A.M."/>
            <person name="Rampersad E.A."/>
            <person name="Richardson J.C."/>
            <person name="Rodgers C.M."/>
            <person name="Schaffer B.L."/>
            <person name="Sheridan N.E."/>
            <person name="Solone M.R."/>
            <person name="Staley Z.R."/>
            <person name="Tabuchi M."/>
            <person name="Waide R.J."/>
            <person name="Wanjugi P.W."/>
            <person name="Young S."/>
            <person name="Clum A."/>
            <person name="Daum C."/>
            <person name="Huntemann M."/>
            <person name="Ivanova N."/>
            <person name="Kyrpides N."/>
            <person name="Mikhailova N."/>
            <person name="Palaniappan K."/>
            <person name="Pillay M."/>
            <person name="Reddy T.B.K."/>
            <person name="Shapiro N."/>
            <person name="Stamatis D."/>
            <person name="Varghese N."/>
            <person name="Woyke T."/>
            <person name="Boden R."/>
            <person name="Freyermuth S.K."/>
            <person name="Kerfeld C.A."/>
        </authorList>
    </citation>
    <scope>NUCLEOTIDE SEQUENCE [LARGE SCALE GENOMIC DNA]</scope>
    <source>
        <strain evidence="8 9">JR-2</strain>
    </source>
</reference>
<dbReference type="PANTHER" id="PTHR12907">
    <property type="entry name" value="EGL NINE HOMOLOG-RELATED"/>
    <property type="match status" value="1"/>
</dbReference>
<comment type="cofactor">
    <cofactor evidence="1">
        <name>L-ascorbate</name>
        <dbReference type="ChEBI" id="CHEBI:38290"/>
    </cofactor>
</comment>
<evidence type="ECO:0000256" key="5">
    <source>
        <dbReference type="ARBA" id="ARBA00023002"/>
    </source>
</evidence>
<protein>
    <submittedName>
        <fullName evidence="8">2OG-Fe(II) oxygenase</fullName>
    </submittedName>
</protein>
<dbReference type="GO" id="GO:0031543">
    <property type="term" value="F:peptidyl-proline dioxygenase activity"/>
    <property type="evidence" value="ECO:0007669"/>
    <property type="project" value="TreeGrafter"/>
</dbReference>
<evidence type="ECO:0000256" key="1">
    <source>
        <dbReference type="ARBA" id="ARBA00001961"/>
    </source>
</evidence>
<dbReference type="InterPro" id="IPR051559">
    <property type="entry name" value="HIF_prolyl_hydroxylases"/>
</dbReference>
<keyword evidence="9" id="KW-1185">Reference proteome</keyword>
<dbReference type="SMART" id="SM00702">
    <property type="entry name" value="P4Hc"/>
    <property type="match status" value="1"/>
</dbReference>
<evidence type="ECO:0000259" key="7">
    <source>
        <dbReference type="PROSITE" id="PS51471"/>
    </source>
</evidence>
<gene>
    <name evidence="8" type="ORF">EPV75_00385</name>
</gene>
<dbReference type="InterPro" id="IPR005123">
    <property type="entry name" value="Oxoglu/Fe-dep_dioxygenase_dom"/>
</dbReference>
<dbReference type="KEGG" id="htr:EPV75_00385"/>
<dbReference type="RefSeq" id="WP_128384086.1">
    <property type="nucleotide sequence ID" value="NZ_CP035033.1"/>
</dbReference>
<keyword evidence="5" id="KW-0560">Oxidoreductase</keyword>
<proteinExistence type="predicted"/>
<dbReference type="Gene3D" id="2.60.120.620">
    <property type="entry name" value="q2cbj1_9rhob like domain"/>
    <property type="match status" value="1"/>
</dbReference>
<dbReference type="GO" id="GO:0008198">
    <property type="term" value="F:ferrous iron binding"/>
    <property type="evidence" value="ECO:0007669"/>
    <property type="project" value="TreeGrafter"/>
</dbReference>
<organism evidence="8 9">
    <name type="scientific">Hydrogenovibrio thermophilus</name>
    <dbReference type="NCBI Taxonomy" id="265883"/>
    <lineage>
        <taxon>Bacteria</taxon>
        <taxon>Pseudomonadati</taxon>
        <taxon>Pseudomonadota</taxon>
        <taxon>Gammaproteobacteria</taxon>
        <taxon>Thiotrichales</taxon>
        <taxon>Piscirickettsiaceae</taxon>
        <taxon>Hydrogenovibrio</taxon>
    </lineage>
</organism>
<evidence type="ECO:0000313" key="9">
    <source>
        <dbReference type="Proteomes" id="UP000285478"/>
    </source>
</evidence>